<reference evidence="3 4" key="1">
    <citation type="submission" date="2019-04" db="EMBL/GenBank/DDBJ databases">
        <authorList>
            <person name="Feng G."/>
            <person name="Zhang J."/>
            <person name="Zhu H."/>
        </authorList>
    </citation>
    <scope>NUCLEOTIDE SEQUENCE [LARGE SCALE GENOMIC DNA]</scope>
    <source>
        <strain evidence="3 4">9PBR-1</strain>
    </source>
</reference>
<dbReference type="AlphaFoldDB" id="A0A4Z0QKK6"/>
<keyword evidence="1" id="KW-0175">Coiled coil</keyword>
<keyword evidence="2" id="KW-1133">Transmembrane helix</keyword>
<keyword evidence="2" id="KW-0812">Transmembrane</keyword>
<gene>
    <name evidence="3" type="ORF">E5K02_10120</name>
</gene>
<dbReference type="Proteomes" id="UP000298471">
    <property type="component" value="Unassembled WGS sequence"/>
</dbReference>
<comment type="caution">
    <text evidence="3">The sequence shown here is derived from an EMBL/GenBank/DDBJ whole genome shotgun (WGS) entry which is preliminary data.</text>
</comment>
<dbReference type="RefSeq" id="WP_135394573.1">
    <property type="nucleotide sequence ID" value="NZ_SRMB01000001.1"/>
</dbReference>
<evidence type="ECO:0000313" key="4">
    <source>
        <dbReference type="Proteomes" id="UP000298471"/>
    </source>
</evidence>
<sequence length="165" mass="18646">MTQWESSRLEQLQERIRVLEQQVKSLEGLPEQVRKLTRQLTQARFDLAKSMRKLEAATAENQSLRATLDILDNGVKELLLATVGNVKFGQKGIVQNLEILTQEVASIKEKQRTTDATVNSLDGTRRWLRAKAAMWLGGAGTAIGSAIWWGITHLEQINKWINPQK</sequence>
<protein>
    <submittedName>
        <fullName evidence="3">Uncharacterized protein</fullName>
    </submittedName>
</protein>
<evidence type="ECO:0000313" key="3">
    <source>
        <dbReference type="EMBL" id="TGE29789.1"/>
    </source>
</evidence>
<organism evidence="3 4">
    <name type="scientific">Hymenobacter metallicola</name>
    <dbReference type="NCBI Taxonomy" id="2563114"/>
    <lineage>
        <taxon>Bacteria</taxon>
        <taxon>Pseudomonadati</taxon>
        <taxon>Bacteroidota</taxon>
        <taxon>Cytophagia</taxon>
        <taxon>Cytophagales</taxon>
        <taxon>Hymenobacteraceae</taxon>
        <taxon>Hymenobacter</taxon>
    </lineage>
</organism>
<keyword evidence="2" id="KW-0472">Membrane</keyword>
<evidence type="ECO:0000256" key="1">
    <source>
        <dbReference type="SAM" id="Coils"/>
    </source>
</evidence>
<dbReference type="EMBL" id="SRMB01000001">
    <property type="protein sequence ID" value="TGE29789.1"/>
    <property type="molecule type" value="Genomic_DNA"/>
</dbReference>
<accession>A0A4Z0QKK6</accession>
<keyword evidence="4" id="KW-1185">Reference proteome</keyword>
<name>A0A4Z0QKK6_9BACT</name>
<feature type="coiled-coil region" evidence="1">
    <location>
        <begin position="2"/>
        <end position="74"/>
    </location>
</feature>
<proteinExistence type="predicted"/>
<evidence type="ECO:0000256" key="2">
    <source>
        <dbReference type="SAM" id="Phobius"/>
    </source>
</evidence>
<feature type="transmembrane region" description="Helical" evidence="2">
    <location>
        <begin position="132"/>
        <end position="151"/>
    </location>
</feature>